<gene>
    <name evidence="4" type="ORF">TWF718_008163</name>
</gene>
<dbReference type="GO" id="GO:0044571">
    <property type="term" value="P:[2Fe-2S] cluster assembly"/>
    <property type="evidence" value="ECO:0007669"/>
    <property type="project" value="InterPro"/>
</dbReference>
<evidence type="ECO:0000313" key="5">
    <source>
        <dbReference type="Proteomes" id="UP001313282"/>
    </source>
</evidence>
<dbReference type="InterPro" id="IPR009073">
    <property type="entry name" value="HscB_oligo_C"/>
</dbReference>
<evidence type="ECO:0000313" key="4">
    <source>
        <dbReference type="EMBL" id="KAK6342776.1"/>
    </source>
</evidence>
<dbReference type="Pfam" id="PF07743">
    <property type="entry name" value="HSCB_C"/>
    <property type="match status" value="1"/>
</dbReference>
<comment type="similarity">
    <text evidence="1">Belongs to the HscB family.</text>
</comment>
<comment type="caution">
    <text evidence="4">The sequence shown here is derived from an EMBL/GenBank/DDBJ whole genome shotgun (WGS) entry which is preliminary data.</text>
</comment>
<keyword evidence="2" id="KW-0143">Chaperone</keyword>
<dbReference type="GO" id="GO:0051259">
    <property type="term" value="P:protein complex oligomerization"/>
    <property type="evidence" value="ECO:0007669"/>
    <property type="project" value="InterPro"/>
</dbReference>
<accession>A0AAN8RH37</accession>
<evidence type="ECO:0000256" key="1">
    <source>
        <dbReference type="ARBA" id="ARBA00010476"/>
    </source>
</evidence>
<dbReference type="Gene3D" id="1.20.1280.20">
    <property type="entry name" value="HscB, C-terminal domain"/>
    <property type="match status" value="1"/>
</dbReference>
<dbReference type="Proteomes" id="UP001313282">
    <property type="component" value="Unassembled WGS sequence"/>
</dbReference>
<name>A0AAN8RH37_9PEZI</name>
<feature type="domain" description="Co-chaperone HscB C-terminal oligomerisation" evidence="3">
    <location>
        <begin position="149"/>
        <end position="221"/>
    </location>
</feature>
<dbReference type="Gene3D" id="1.10.287.110">
    <property type="entry name" value="DnaJ domain"/>
    <property type="match status" value="1"/>
</dbReference>
<evidence type="ECO:0000256" key="2">
    <source>
        <dbReference type="ARBA" id="ARBA00023186"/>
    </source>
</evidence>
<dbReference type="InterPro" id="IPR036869">
    <property type="entry name" value="J_dom_sf"/>
</dbReference>
<dbReference type="SUPFAM" id="SSF47144">
    <property type="entry name" value="HSC20 (HSCB), C-terminal oligomerisation domain"/>
    <property type="match status" value="1"/>
</dbReference>
<dbReference type="InterPro" id="IPR036386">
    <property type="entry name" value="HscB_C_sf"/>
</dbReference>
<protein>
    <recommendedName>
        <fullName evidence="3">Co-chaperone HscB C-terminal oligomerisation domain-containing protein</fullName>
    </recommendedName>
</protein>
<dbReference type="SUPFAM" id="SSF46565">
    <property type="entry name" value="Chaperone J-domain"/>
    <property type="match status" value="1"/>
</dbReference>
<dbReference type="GO" id="GO:0051087">
    <property type="term" value="F:protein-folding chaperone binding"/>
    <property type="evidence" value="ECO:0007669"/>
    <property type="project" value="InterPro"/>
</dbReference>
<dbReference type="AlphaFoldDB" id="A0AAN8RH37"/>
<dbReference type="InterPro" id="IPR004640">
    <property type="entry name" value="HscB"/>
</dbReference>
<reference evidence="4 5" key="1">
    <citation type="submission" date="2019-10" db="EMBL/GenBank/DDBJ databases">
        <authorList>
            <person name="Palmer J.M."/>
        </authorList>
    </citation>
    <scope>NUCLEOTIDE SEQUENCE [LARGE SCALE GENOMIC DNA]</scope>
    <source>
        <strain evidence="4 5">TWF718</strain>
    </source>
</reference>
<sequence>MLQPRLLAGRVRGSLSCSSSLSSSLSSSYLRILPSPPIRHHTSSSSSTPNPPQKLKTYYTLFAATLPSGPPPKGPFTINLRDLRTEFLKLQQSTHPDLFPPPLRKSAETASAQLNKAYTTLCSPLLRAEYLLTLRGYTDPSDDETHKVEDHELLMEVLEANEVLESAAAEEELVELRGVNDERIKGCIERLEELFRLDRLDEVRSEVVRLKYWVNVAEGLKHWEPGKGVTLQH</sequence>
<dbReference type="GO" id="GO:0005739">
    <property type="term" value="C:mitochondrion"/>
    <property type="evidence" value="ECO:0007669"/>
    <property type="project" value="TreeGrafter"/>
</dbReference>
<dbReference type="EMBL" id="JAVHNR010000005">
    <property type="protein sequence ID" value="KAK6342776.1"/>
    <property type="molecule type" value="Genomic_DNA"/>
</dbReference>
<keyword evidence="5" id="KW-1185">Reference proteome</keyword>
<dbReference type="GO" id="GO:0001671">
    <property type="term" value="F:ATPase activator activity"/>
    <property type="evidence" value="ECO:0007669"/>
    <property type="project" value="InterPro"/>
</dbReference>
<evidence type="ECO:0000259" key="3">
    <source>
        <dbReference type="Pfam" id="PF07743"/>
    </source>
</evidence>
<organism evidence="4 5">
    <name type="scientific">Orbilia javanica</name>
    <dbReference type="NCBI Taxonomy" id="47235"/>
    <lineage>
        <taxon>Eukaryota</taxon>
        <taxon>Fungi</taxon>
        <taxon>Dikarya</taxon>
        <taxon>Ascomycota</taxon>
        <taxon>Pezizomycotina</taxon>
        <taxon>Orbiliomycetes</taxon>
        <taxon>Orbiliales</taxon>
        <taxon>Orbiliaceae</taxon>
        <taxon>Orbilia</taxon>
    </lineage>
</organism>
<dbReference type="NCBIfam" id="TIGR00714">
    <property type="entry name" value="hscB"/>
    <property type="match status" value="1"/>
</dbReference>
<dbReference type="PANTHER" id="PTHR14021">
    <property type="entry name" value="IRON-SULFUR CLUSTER CO-CHAPERONE PROTEIN HSCB"/>
    <property type="match status" value="1"/>
</dbReference>
<proteinExistence type="inferred from homology"/>
<dbReference type="PANTHER" id="PTHR14021:SF15">
    <property type="entry name" value="IRON-SULFUR CLUSTER CO-CHAPERONE PROTEIN HSCB"/>
    <property type="match status" value="1"/>
</dbReference>